<accession>A0A1F7GTZ3</accession>
<comment type="caution">
    <text evidence="2">The sequence shown here is derived from an EMBL/GenBank/DDBJ whole genome shotgun (WGS) entry which is preliminary data.</text>
</comment>
<protein>
    <recommendedName>
        <fullName evidence="4">DUF1059 domain-containing protein</fullName>
    </recommendedName>
</protein>
<evidence type="ECO:0000256" key="1">
    <source>
        <dbReference type="SAM" id="MobiDB-lite"/>
    </source>
</evidence>
<organism evidence="2 3">
    <name type="scientific">Candidatus Roizmanbacteria bacterium RIFCSPHIGHO2_01_FULL_39_8</name>
    <dbReference type="NCBI Taxonomy" id="1802033"/>
    <lineage>
        <taxon>Bacteria</taxon>
        <taxon>Candidatus Roizmaniibacteriota</taxon>
    </lineage>
</organism>
<dbReference type="EMBL" id="MFZI01000002">
    <property type="protein sequence ID" value="OGK22254.1"/>
    <property type="molecule type" value="Genomic_DNA"/>
</dbReference>
<evidence type="ECO:0000313" key="3">
    <source>
        <dbReference type="Proteomes" id="UP000177026"/>
    </source>
</evidence>
<sequence>MKYSFTCPLAGCGDVMTVQAENKEETLNKLTEKAKNHLKISHPEVSKTDREVRNDAASKLTILEN</sequence>
<proteinExistence type="predicted"/>
<feature type="region of interest" description="Disordered" evidence="1">
    <location>
        <begin position="43"/>
        <end position="65"/>
    </location>
</feature>
<name>A0A1F7GTZ3_9BACT</name>
<evidence type="ECO:0008006" key="4">
    <source>
        <dbReference type="Google" id="ProtNLM"/>
    </source>
</evidence>
<feature type="compositionally biased region" description="Basic and acidic residues" evidence="1">
    <location>
        <begin position="43"/>
        <end position="56"/>
    </location>
</feature>
<dbReference type="AlphaFoldDB" id="A0A1F7GTZ3"/>
<reference evidence="2 3" key="1">
    <citation type="journal article" date="2016" name="Nat. Commun.">
        <title>Thousands of microbial genomes shed light on interconnected biogeochemical processes in an aquifer system.</title>
        <authorList>
            <person name="Anantharaman K."/>
            <person name="Brown C.T."/>
            <person name="Hug L.A."/>
            <person name="Sharon I."/>
            <person name="Castelle C.J."/>
            <person name="Probst A.J."/>
            <person name="Thomas B.C."/>
            <person name="Singh A."/>
            <person name="Wilkins M.J."/>
            <person name="Karaoz U."/>
            <person name="Brodie E.L."/>
            <person name="Williams K.H."/>
            <person name="Hubbard S.S."/>
            <person name="Banfield J.F."/>
        </authorList>
    </citation>
    <scope>NUCLEOTIDE SEQUENCE [LARGE SCALE GENOMIC DNA]</scope>
</reference>
<evidence type="ECO:0000313" key="2">
    <source>
        <dbReference type="EMBL" id="OGK22254.1"/>
    </source>
</evidence>
<gene>
    <name evidence="2" type="ORF">A2866_02430</name>
</gene>
<dbReference type="Proteomes" id="UP000177026">
    <property type="component" value="Unassembled WGS sequence"/>
</dbReference>